<dbReference type="Proteomes" id="UP000315295">
    <property type="component" value="Unassembled WGS sequence"/>
</dbReference>
<organism evidence="2 3">
    <name type="scientific">Malus baccata</name>
    <name type="common">Siberian crab apple</name>
    <name type="synonym">Pyrus baccata</name>
    <dbReference type="NCBI Taxonomy" id="106549"/>
    <lineage>
        <taxon>Eukaryota</taxon>
        <taxon>Viridiplantae</taxon>
        <taxon>Streptophyta</taxon>
        <taxon>Embryophyta</taxon>
        <taxon>Tracheophyta</taxon>
        <taxon>Spermatophyta</taxon>
        <taxon>Magnoliopsida</taxon>
        <taxon>eudicotyledons</taxon>
        <taxon>Gunneridae</taxon>
        <taxon>Pentapetalae</taxon>
        <taxon>rosids</taxon>
        <taxon>fabids</taxon>
        <taxon>Rosales</taxon>
        <taxon>Rosaceae</taxon>
        <taxon>Amygdaloideae</taxon>
        <taxon>Maleae</taxon>
        <taxon>Malus</taxon>
    </lineage>
</organism>
<proteinExistence type="predicted"/>
<feature type="compositionally biased region" description="Polar residues" evidence="1">
    <location>
        <begin position="81"/>
        <end position="94"/>
    </location>
</feature>
<evidence type="ECO:0000313" key="2">
    <source>
        <dbReference type="EMBL" id="TQD74529.1"/>
    </source>
</evidence>
<evidence type="ECO:0000313" key="3">
    <source>
        <dbReference type="Proteomes" id="UP000315295"/>
    </source>
</evidence>
<dbReference type="AlphaFoldDB" id="A0A540KK15"/>
<reference evidence="2 3" key="1">
    <citation type="journal article" date="2019" name="G3 (Bethesda)">
        <title>Sequencing of a Wild Apple (Malus baccata) Genome Unravels the Differences Between Cultivated and Wild Apple Species Regarding Disease Resistance and Cold Tolerance.</title>
        <authorList>
            <person name="Chen X."/>
        </authorList>
    </citation>
    <scope>NUCLEOTIDE SEQUENCE [LARGE SCALE GENOMIC DNA]</scope>
    <source>
        <strain evidence="3">cv. Shandingzi</strain>
        <tissue evidence="2">Leaves</tissue>
    </source>
</reference>
<evidence type="ECO:0000256" key="1">
    <source>
        <dbReference type="SAM" id="MobiDB-lite"/>
    </source>
</evidence>
<comment type="caution">
    <text evidence="2">The sequence shown here is derived from an EMBL/GenBank/DDBJ whole genome shotgun (WGS) entry which is preliminary data.</text>
</comment>
<accession>A0A540KK15</accession>
<sequence>MEAIAVAAFTFISRVAVVFTQVSHTRISQLTGTKFAKHVVSQVRGAVVTQIAPLIGTISATVNGVLHGAGQGGQGEPLPPDSSTNTENAAKLQN</sequence>
<feature type="region of interest" description="Disordered" evidence="1">
    <location>
        <begin position="66"/>
        <end position="94"/>
    </location>
</feature>
<name>A0A540KK15_MALBA</name>
<protein>
    <submittedName>
        <fullName evidence="2">Uncharacterized protein</fullName>
    </submittedName>
</protein>
<gene>
    <name evidence="2" type="ORF">C1H46_039932</name>
</gene>
<dbReference type="EMBL" id="VIEB01001175">
    <property type="protein sequence ID" value="TQD74529.1"/>
    <property type="molecule type" value="Genomic_DNA"/>
</dbReference>
<keyword evidence="3" id="KW-1185">Reference proteome</keyword>